<evidence type="ECO:0000256" key="3">
    <source>
        <dbReference type="ARBA" id="ARBA00023134"/>
    </source>
</evidence>
<accession>A0A6J7ZT78</accession>
<evidence type="ECO:0000313" key="6">
    <source>
        <dbReference type="Proteomes" id="UP000507470"/>
    </source>
</evidence>
<keyword evidence="6" id="KW-1185">Reference proteome</keyword>
<dbReference type="InterPro" id="IPR006703">
    <property type="entry name" value="G_AIG1"/>
</dbReference>
<sequence>MSTEQVKTKIVDCISMVAPGPHVILYVSKIGRCTDEEIQSLQYFRQLFPGNPYPYTIMLFTGSDYLQKTNDTEKTEIEEKETLEMAYVGKLPRELKKFLEKCNQRKMFFNNNLRDPCSIEKQTESLLDLIEQMREENAYTFYQNHNPGDIKRDTKKCSGDETLKTIEYTSNLSIVLGTALMISGYVQHSWKLYGILIGIRALVEVIKRRRQKHKESKFTRVRNILQRDHSVCVVS</sequence>
<dbReference type="OrthoDB" id="8954335at2759"/>
<organism evidence="5 6">
    <name type="scientific">Mytilus coruscus</name>
    <name type="common">Sea mussel</name>
    <dbReference type="NCBI Taxonomy" id="42192"/>
    <lineage>
        <taxon>Eukaryota</taxon>
        <taxon>Metazoa</taxon>
        <taxon>Spiralia</taxon>
        <taxon>Lophotrochozoa</taxon>
        <taxon>Mollusca</taxon>
        <taxon>Bivalvia</taxon>
        <taxon>Autobranchia</taxon>
        <taxon>Pteriomorphia</taxon>
        <taxon>Mytilida</taxon>
        <taxon>Mytiloidea</taxon>
        <taxon>Mytilidae</taxon>
        <taxon>Mytilinae</taxon>
        <taxon>Mytilus</taxon>
    </lineage>
</organism>
<evidence type="ECO:0000259" key="4">
    <source>
        <dbReference type="Pfam" id="PF04548"/>
    </source>
</evidence>
<evidence type="ECO:0000256" key="1">
    <source>
        <dbReference type="ARBA" id="ARBA00008535"/>
    </source>
</evidence>
<evidence type="ECO:0000313" key="5">
    <source>
        <dbReference type="EMBL" id="CAC5356699.1"/>
    </source>
</evidence>
<dbReference type="InterPro" id="IPR027417">
    <property type="entry name" value="P-loop_NTPase"/>
</dbReference>
<gene>
    <name evidence="5" type="ORF">MCOR_719</name>
</gene>
<dbReference type="Proteomes" id="UP000507470">
    <property type="component" value="Unassembled WGS sequence"/>
</dbReference>
<protein>
    <recommendedName>
        <fullName evidence="4">AIG1-type G domain-containing protein</fullName>
    </recommendedName>
</protein>
<keyword evidence="3" id="KW-0342">GTP-binding</keyword>
<comment type="similarity">
    <text evidence="1">Belongs to the TRAFAC class TrmE-Era-EngA-EngB-Septin-like GTPase superfamily. AIG1/Toc34/Toc159-like paraseptin GTPase family. IAN subfamily.</text>
</comment>
<dbReference type="Gene3D" id="3.40.50.300">
    <property type="entry name" value="P-loop containing nucleotide triphosphate hydrolases"/>
    <property type="match status" value="1"/>
</dbReference>
<dbReference type="EMBL" id="CACVKT020000168">
    <property type="protein sequence ID" value="CAC5356699.1"/>
    <property type="molecule type" value="Genomic_DNA"/>
</dbReference>
<dbReference type="AlphaFoldDB" id="A0A6J7ZT78"/>
<dbReference type="GO" id="GO:0005525">
    <property type="term" value="F:GTP binding"/>
    <property type="evidence" value="ECO:0007669"/>
    <property type="project" value="UniProtKB-KW"/>
</dbReference>
<dbReference type="PANTHER" id="PTHR10903">
    <property type="entry name" value="GTPASE, IMAP FAMILY MEMBER-RELATED"/>
    <property type="match status" value="1"/>
</dbReference>
<keyword evidence="2" id="KW-0547">Nucleotide-binding</keyword>
<evidence type="ECO:0000256" key="2">
    <source>
        <dbReference type="ARBA" id="ARBA00022741"/>
    </source>
</evidence>
<reference evidence="5 6" key="1">
    <citation type="submission" date="2020-06" db="EMBL/GenBank/DDBJ databases">
        <authorList>
            <person name="Li R."/>
            <person name="Bekaert M."/>
        </authorList>
    </citation>
    <scope>NUCLEOTIDE SEQUENCE [LARGE SCALE GENOMIC DNA]</scope>
    <source>
        <strain evidence="6">wild</strain>
    </source>
</reference>
<dbReference type="InterPro" id="IPR045058">
    <property type="entry name" value="GIMA/IAN/Toc"/>
</dbReference>
<dbReference type="Pfam" id="PF04548">
    <property type="entry name" value="AIG1"/>
    <property type="match status" value="1"/>
</dbReference>
<name>A0A6J7ZT78_MYTCO</name>
<dbReference type="PANTHER" id="PTHR10903:SF184">
    <property type="entry name" value="GTP-BINDING PROTEIN A"/>
    <property type="match status" value="1"/>
</dbReference>
<feature type="domain" description="AIG1-type G" evidence="4">
    <location>
        <begin position="2"/>
        <end position="156"/>
    </location>
</feature>
<proteinExistence type="inferred from homology"/>